<dbReference type="PANTHER" id="PTHR21047">
    <property type="entry name" value="DTDP-6-DEOXY-D-GLUCOSE-3,5 EPIMERASE"/>
    <property type="match status" value="1"/>
</dbReference>
<evidence type="ECO:0000256" key="7">
    <source>
        <dbReference type="RuleBase" id="RU364069"/>
    </source>
</evidence>
<reference evidence="8" key="1">
    <citation type="submission" date="2022-03" db="EMBL/GenBank/DDBJ databases">
        <title>The complete genome sequence of a Methyloterrigena soli.</title>
        <authorList>
            <person name="Zi Z."/>
        </authorList>
    </citation>
    <scope>NUCLEOTIDE SEQUENCE</scope>
    <source>
        <strain evidence="8">M48</strain>
    </source>
</reference>
<dbReference type="GO" id="GO:0008830">
    <property type="term" value="F:dTDP-4-dehydrorhamnose 3,5-epimerase activity"/>
    <property type="evidence" value="ECO:0007669"/>
    <property type="project" value="UniProtKB-UniRule"/>
</dbReference>
<evidence type="ECO:0000256" key="4">
    <source>
        <dbReference type="ARBA" id="ARBA00019595"/>
    </source>
</evidence>
<dbReference type="InterPro" id="IPR014710">
    <property type="entry name" value="RmlC-like_jellyroll"/>
</dbReference>
<dbReference type="AlphaFoldDB" id="A0AA41QI83"/>
<evidence type="ECO:0000313" key="9">
    <source>
        <dbReference type="Proteomes" id="UP001156140"/>
    </source>
</evidence>
<keyword evidence="9" id="KW-1185">Reference proteome</keyword>
<accession>A0AA41QI83</accession>
<dbReference type="GO" id="GO:0019305">
    <property type="term" value="P:dTDP-rhamnose biosynthetic process"/>
    <property type="evidence" value="ECO:0007669"/>
    <property type="project" value="UniProtKB-UniRule"/>
</dbReference>
<comment type="subunit">
    <text evidence="7">Homodimer.</text>
</comment>
<comment type="similarity">
    <text evidence="7">Belongs to the dTDP-4-dehydrorhamnose 3,5-epimerase family.</text>
</comment>
<sequence>MKATRLAIPDVIRLEPRVLGDDRGVFFESFNQRLFRELTGLDRQFVQDNHSVSARGVLRGLHYQLPPNPQGKLVRVARGEIFDVAVDIRRGSPTFGRWVGETLSAENHAQLWVPEGFAHGFLALTEGAEVLYKTTDFYAPASERCIIWDDPEIGIVWPSSATPRLSPKDALGRRLAEADVFELA</sequence>
<dbReference type="Proteomes" id="UP001156140">
    <property type="component" value="Unassembled WGS sequence"/>
</dbReference>
<dbReference type="InterPro" id="IPR011051">
    <property type="entry name" value="RmlC_Cupin_sf"/>
</dbReference>
<organism evidence="8 9">
    <name type="scientific">Paradevosia shaoguanensis</name>
    <dbReference type="NCBI Taxonomy" id="1335043"/>
    <lineage>
        <taxon>Bacteria</taxon>
        <taxon>Pseudomonadati</taxon>
        <taxon>Pseudomonadota</taxon>
        <taxon>Alphaproteobacteria</taxon>
        <taxon>Hyphomicrobiales</taxon>
        <taxon>Devosiaceae</taxon>
        <taxon>Paradevosia</taxon>
    </lineage>
</organism>
<gene>
    <name evidence="8" type="primary">rfbC</name>
    <name evidence="8" type="ORF">ML536_00795</name>
</gene>
<comment type="catalytic activity">
    <reaction evidence="1 7">
        <text>dTDP-4-dehydro-6-deoxy-alpha-D-glucose = dTDP-4-dehydro-beta-L-rhamnose</text>
        <dbReference type="Rhea" id="RHEA:16969"/>
        <dbReference type="ChEBI" id="CHEBI:57649"/>
        <dbReference type="ChEBI" id="CHEBI:62830"/>
        <dbReference type="EC" id="5.1.3.13"/>
    </reaction>
</comment>
<evidence type="ECO:0000313" key="8">
    <source>
        <dbReference type="EMBL" id="MCI0125356.1"/>
    </source>
</evidence>
<dbReference type="CDD" id="cd00438">
    <property type="entry name" value="cupin_RmlC"/>
    <property type="match status" value="1"/>
</dbReference>
<name>A0AA41QI83_9HYPH</name>
<dbReference type="GO" id="GO:0005829">
    <property type="term" value="C:cytosol"/>
    <property type="evidence" value="ECO:0007669"/>
    <property type="project" value="TreeGrafter"/>
</dbReference>
<keyword evidence="7 8" id="KW-0413">Isomerase</keyword>
<dbReference type="RefSeq" id="WP_035036540.1">
    <property type="nucleotide sequence ID" value="NZ_JAKETQ010000001.1"/>
</dbReference>
<dbReference type="GO" id="GO:0000271">
    <property type="term" value="P:polysaccharide biosynthetic process"/>
    <property type="evidence" value="ECO:0007669"/>
    <property type="project" value="TreeGrafter"/>
</dbReference>
<comment type="caution">
    <text evidence="8">The sequence shown here is derived from an EMBL/GenBank/DDBJ whole genome shotgun (WGS) entry which is preliminary data.</text>
</comment>
<comment type="pathway">
    <text evidence="7">Carbohydrate biosynthesis; dTDP-L-rhamnose biosynthesis.</text>
</comment>
<dbReference type="NCBIfam" id="TIGR01221">
    <property type="entry name" value="rmlC"/>
    <property type="match status" value="1"/>
</dbReference>
<dbReference type="SUPFAM" id="SSF51182">
    <property type="entry name" value="RmlC-like cupins"/>
    <property type="match status" value="1"/>
</dbReference>
<dbReference type="EC" id="5.1.3.13" evidence="3 7"/>
<evidence type="ECO:0000256" key="3">
    <source>
        <dbReference type="ARBA" id="ARBA00012098"/>
    </source>
</evidence>
<dbReference type="Pfam" id="PF00908">
    <property type="entry name" value="dTDP_sugar_isom"/>
    <property type="match status" value="1"/>
</dbReference>
<feature type="active site" description="Proton donor" evidence="5">
    <location>
        <position position="132"/>
    </location>
</feature>
<protein>
    <recommendedName>
        <fullName evidence="4 7">dTDP-4-dehydrorhamnose 3,5-epimerase</fullName>
        <ecNumber evidence="3 7">5.1.3.13</ecNumber>
    </recommendedName>
    <alternativeName>
        <fullName evidence="7">Thymidine diphospho-4-keto-rhamnose 3,5-epimerase</fullName>
    </alternativeName>
</protein>
<evidence type="ECO:0000256" key="5">
    <source>
        <dbReference type="PIRSR" id="PIRSR600888-1"/>
    </source>
</evidence>
<evidence type="ECO:0000256" key="6">
    <source>
        <dbReference type="PIRSR" id="PIRSR600888-3"/>
    </source>
</evidence>
<dbReference type="PANTHER" id="PTHR21047:SF2">
    <property type="entry name" value="THYMIDINE DIPHOSPHO-4-KETO-RHAMNOSE 3,5-EPIMERASE"/>
    <property type="match status" value="1"/>
</dbReference>
<dbReference type="Gene3D" id="2.60.120.10">
    <property type="entry name" value="Jelly Rolls"/>
    <property type="match status" value="1"/>
</dbReference>
<feature type="site" description="Participates in a stacking interaction with the thymidine ring of dTDP-4-oxo-6-deoxyglucose" evidence="6">
    <location>
        <position position="138"/>
    </location>
</feature>
<evidence type="ECO:0000256" key="2">
    <source>
        <dbReference type="ARBA" id="ARBA00001997"/>
    </source>
</evidence>
<feature type="active site" description="Proton acceptor" evidence="5">
    <location>
        <position position="62"/>
    </location>
</feature>
<dbReference type="InterPro" id="IPR000888">
    <property type="entry name" value="RmlC-like"/>
</dbReference>
<proteinExistence type="inferred from homology"/>
<comment type="function">
    <text evidence="2 7">Catalyzes the epimerization of the C3' and C5'positions of dTDP-6-deoxy-D-xylo-4-hexulose, forming dTDP-6-deoxy-L-lyxo-4-hexulose.</text>
</comment>
<dbReference type="EMBL" id="JALAZD010000001">
    <property type="protein sequence ID" value="MCI0125356.1"/>
    <property type="molecule type" value="Genomic_DNA"/>
</dbReference>
<evidence type="ECO:0000256" key="1">
    <source>
        <dbReference type="ARBA" id="ARBA00001298"/>
    </source>
</evidence>